<proteinExistence type="predicted"/>
<dbReference type="AlphaFoldDB" id="B6HRT8"/>
<evidence type="ECO:0000313" key="1">
    <source>
        <dbReference type="EMBL" id="CAP98081.1"/>
    </source>
</evidence>
<organism evidence="1 2">
    <name type="scientific">Penicillium rubens (strain ATCC 28089 / DSM 1075 / NRRL 1951 / Wisconsin 54-1255)</name>
    <name type="common">Penicillium chrysogenum</name>
    <dbReference type="NCBI Taxonomy" id="500485"/>
    <lineage>
        <taxon>Eukaryota</taxon>
        <taxon>Fungi</taxon>
        <taxon>Dikarya</taxon>
        <taxon>Ascomycota</taxon>
        <taxon>Pezizomycotina</taxon>
        <taxon>Eurotiomycetes</taxon>
        <taxon>Eurotiomycetidae</taxon>
        <taxon>Eurotiales</taxon>
        <taxon>Aspergillaceae</taxon>
        <taxon>Penicillium</taxon>
        <taxon>Penicillium chrysogenum species complex</taxon>
    </lineage>
</organism>
<protein>
    <submittedName>
        <fullName evidence="1">Uncharacterized protein</fullName>
    </submittedName>
</protein>
<sequence length="107" mass="11861">MERREKRPDRSPGLGVILIRRKGKQARIGRDVLHSTGNNGQLSSETIDVSIGHWDRRRGFEWRIGDKRECGGIGKSLGGELKRPEVGGVCTSSSFQGDESVPFIDLD</sequence>
<dbReference type="Proteomes" id="UP000000724">
    <property type="component" value="Contig Pc00c22"/>
</dbReference>
<dbReference type="VEuPathDB" id="FungiDB:PCH_Pc22g07930"/>
<evidence type="ECO:0000313" key="2">
    <source>
        <dbReference type="Proteomes" id="UP000000724"/>
    </source>
</evidence>
<dbReference type="HOGENOM" id="CLU_2210864_0_0_1"/>
<gene>
    <name evidence="1" type="ORF">Pc22g07930</name>
    <name evidence="1" type="ORF">PCH_Pc22g07930</name>
</gene>
<name>B6HRT8_PENRW</name>
<reference evidence="1 2" key="1">
    <citation type="journal article" date="2008" name="Nat. Biotechnol.">
        <title>Genome sequencing and analysis of the filamentous fungus Penicillium chrysogenum.</title>
        <authorList>
            <person name="van den Berg M.A."/>
            <person name="Albang R."/>
            <person name="Albermann K."/>
            <person name="Badger J.H."/>
            <person name="Daran J.-M."/>
            <person name="Driessen A.J.M."/>
            <person name="Garcia-Estrada C."/>
            <person name="Fedorova N.D."/>
            <person name="Harris D.M."/>
            <person name="Heijne W.H.M."/>
            <person name="Joardar V.S."/>
            <person name="Kiel J.A.K.W."/>
            <person name="Kovalchuk A."/>
            <person name="Martin J.F."/>
            <person name="Nierman W.C."/>
            <person name="Nijland J.G."/>
            <person name="Pronk J.T."/>
            <person name="Roubos J.A."/>
            <person name="van der Klei I.J."/>
            <person name="van Peij N.N.M.E."/>
            <person name="Veenhuis M."/>
            <person name="von Doehren H."/>
            <person name="Wagner C."/>
            <person name="Wortman J.R."/>
            <person name="Bovenberg R.A.L."/>
        </authorList>
    </citation>
    <scope>NUCLEOTIDE SEQUENCE [LARGE SCALE GENOMIC DNA]</scope>
    <source>
        <strain evidence="2">ATCC 28089 / DSM 1075 / NRRL 1951 / Wisconsin 54-1255</strain>
    </source>
</reference>
<dbReference type="EMBL" id="AM920437">
    <property type="protein sequence ID" value="CAP98081.1"/>
    <property type="molecule type" value="Genomic_DNA"/>
</dbReference>
<keyword evidence="2" id="KW-1185">Reference proteome</keyword>
<accession>B6HRT8</accession>